<accession>A0AAV1XTS5</accession>
<evidence type="ECO:0000313" key="1">
    <source>
        <dbReference type="EMBL" id="CAL0324989.1"/>
    </source>
</evidence>
<sequence>MNLPLANQRSMVKFRSTVGLCLFLCVCVSGCIWSYPEVLPLVEDIYNLVTLRLVINVHVKKILPLIISSLPNE</sequence>
<comment type="caution">
    <text evidence="1">The sequence shown here is derived from an EMBL/GenBank/DDBJ whole genome shotgun (WGS) entry which is preliminary data.</text>
</comment>
<dbReference type="EMBL" id="CAXHTB010000018">
    <property type="protein sequence ID" value="CAL0324989.1"/>
    <property type="molecule type" value="Genomic_DNA"/>
</dbReference>
<keyword evidence="2" id="KW-1185">Reference proteome</keyword>
<organism evidence="1 2">
    <name type="scientific">Lupinus luteus</name>
    <name type="common">European yellow lupine</name>
    <dbReference type="NCBI Taxonomy" id="3873"/>
    <lineage>
        <taxon>Eukaryota</taxon>
        <taxon>Viridiplantae</taxon>
        <taxon>Streptophyta</taxon>
        <taxon>Embryophyta</taxon>
        <taxon>Tracheophyta</taxon>
        <taxon>Spermatophyta</taxon>
        <taxon>Magnoliopsida</taxon>
        <taxon>eudicotyledons</taxon>
        <taxon>Gunneridae</taxon>
        <taxon>Pentapetalae</taxon>
        <taxon>rosids</taxon>
        <taxon>fabids</taxon>
        <taxon>Fabales</taxon>
        <taxon>Fabaceae</taxon>
        <taxon>Papilionoideae</taxon>
        <taxon>50 kb inversion clade</taxon>
        <taxon>genistoids sensu lato</taxon>
        <taxon>core genistoids</taxon>
        <taxon>Genisteae</taxon>
        <taxon>Lupinus</taxon>
    </lineage>
</organism>
<protein>
    <submittedName>
        <fullName evidence="1">Uncharacterized protein</fullName>
    </submittedName>
</protein>
<gene>
    <name evidence="1" type="ORF">LLUT_LOCUS26049</name>
</gene>
<dbReference type="Proteomes" id="UP001497480">
    <property type="component" value="Unassembled WGS sequence"/>
</dbReference>
<evidence type="ECO:0000313" key="2">
    <source>
        <dbReference type="Proteomes" id="UP001497480"/>
    </source>
</evidence>
<reference evidence="1 2" key="1">
    <citation type="submission" date="2024-03" db="EMBL/GenBank/DDBJ databases">
        <authorList>
            <person name="Martinez-Hernandez J."/>
        </authorList>
    </citation>
    <scope>NUCLEOTIDE SEQUENCE [LARGE SCALE GENOMIC DNA]</scope>
</reference>
<name>A0AAV1XTS5_LUPLU</name>
<proteinExistence type="predicted"/>
<dbReference type="AlphaFoldDB" id="A0AAV1XTS5"/>